<evidence type="ECO:0000259" key="2">
    <source>
        <dbReference type="Pfam" id="PF03795"/>
    </source>
</evidence>
<dbReference type="Gene3D" id="3.30.70.1060">
    <property type="entry name" value="Dimeric alpha+beta barrel"/>
    <property type="match status" value="1"/>
</dbReference>
<dbReference type="InterPro" id="IPR011008">
    <property type="entry name" value="Dimeric_a/b-barrel"/>
</dbReference>
<organism evidence="3 4">
    <name type="scientific">Mucilaginibacter litoreus</name>
    <dbReference type="NCBI Taxonomy" id="1048221"/>
    <lineage>
        <taxon>Bacteria</taxon>
        <taxon>Pseudomonadati</taxon>
        <taxon>Bacteroidota</taxon>
        <taxon>Sphingobacteriia</taxon>
        <taxon>Sphingobacteriales</taxon>
        <taxon>Sphingobacteriaceae</taxon>
        <taxon>Mucilaginibacter</taxon>
    </lineage>
</organism>
<comment type="similarity">
    <text evidence="1">Belongs to the YciI family.</text>
</comment>
<dbReference type="SUPFAM" id="SSF54909">
    <property type="entry name" value="Dimeric alpha+beta barrel"/>
    <property type="match status" value="1"/>
</dbReference>
<reference evidence="4" key="1">
    <citation type="journal article" date="2019" name="Int. J. Syst. Evol. Microbiol.">
        <title>The Global Catalogue of Microorganisms (GCM) 10K type strain sequencing project: providing services to taxonomists for standard genome sequencing and annotation.</title>
        <authorList>
            <consortium name="The Broad Institute Genomics Platform"/>
            <consortium name="The Broad Institute Genome Sequencing Center for Infectious Disease"/>
            <person name="Wu L."/>
            <person name="Ma J."/>
        </authorList>
    </citation>
    <scope>NUCLEOTIDE SEQUENCE [LARGE SCALE GENOMIC DNA]</scope>
    <source>
        <strain evidence="4">CCUG 61484</strain>
    </source>
</reference>
<name>A0ABW3ATG6_9SPHI</name>
<accession>A0ABW3ATG6</accession>
<proteinExistence type="inferred from homology"/>
<keyword evidence="4" id="KW-1185">Reference proteome</keyword>
<dbReference type="EMBL" id="JBHTHZ010000010">
    <property type="protein sequence ID" value="MFD0794342.1"/>
    <property type="molecule type" value="Genomic_DNA"/>
</dbReference>
<protein>
    <submittedName>
        <fullName evidence="3">YciI family protein</fullName>
    </submittedName>
</protein>
<dbReference type="RefSeq" id="WP_377115540.1">
    <property type="nucleotide sequence ID" value="NZ_JBHTHZ010000010.1"/>
</dbReference>
<feature type="domain" description="YCII-related" evidence="2">
    <location>
        <begin position="1"/>
        <end position="81"/>
    </location>
</feature>
<gene>
    <name evidence="3" type="ORF">ACFQZX_12000</name>
</gene>
<evidence type="ECO:0000313" key="4">
    <source>
        <dbReference type="Proteomes" id="UP001597010"/>
    </source>
</evidence>
<dbReference type="PANTHER" id="PTHR37828">
    <property type="entry name" value="GSR2449 PROTEIN"/>
    <property type="match status" value="1"/>
</dbReference>
<sequence length="95" mass="10999">MFVIELQYTAPLEEIDKHMSAHVKYLQKYYKADVFLISGRKVPRTGGLIIAQADSREILEMIIADDPFHKHKLAEFTITEFLSSQSHPLLKQIVR</sequence>
<comment type="caution">
    <text evidence="3">The sequence shown here is derived from an EMBL/GenBank/DDBJ whole genome shotgun (WGS) entry which is preliminary data.</text>
</comment>
<evidence type="ECO:0000256" key="1">
    <source>
        <dbReference type="ARBA" id="ARBA00007689"/>
    </source>
</evidence>
<dbReference type="Pfam" id="PF03795">
    <property type="entry name" value="YCII"/>
    <property type="match status" value="1"/>
</dbReference>
<dbReference type="PANTHER" id="PTHR37828:SF1">
    <property type="entry name" value="YCII-RELATED DOMAIN-CONTAINING PROTEIN"/>
    <property type="match status" value="1"/>
</dbReference>
<evidence type="ECO:0000313" key="3">
    <source>
        <dbReference type="EMBL" id="MFD0794342.1"/>
    </source>
</evidence>
<dbReference type="Proteomes" id="UP001597010">
    <property type="component" value="Unassembled WGS sequence"/>
</dbReference>
<dbReference type="InterPro" id="IPR005545">
    <property type="entry name" value="YCII"/>
</dbReference>